<dbReference type="AlphaFoldDB" id="A0A420ADP9"/>
<dbReference type="Pfam" id="PF00072">
    <property type="entry name" value="Response_reg"/>
    <property type="match status" value="1"/>
</dbReference>
<feature type="modified residue" description="4-aspartylphosphate" evidence="1">
    <location>
        <position position="54"/>
    </location>
</feature>
<gene>
    <name evidence="4" type="ORF">DFQ12_5484</name>
</gene>
<feature type="domain" description="Response regulatory" evidence="2">
    <location>
        <begin position="3"/>
        <end position="114"/>
    </location>
</feature>
<dbReference type="Proteomes" id="UP000286246">
    <property type="component" value="Unassembled WGS sequence"/>
</dbReference>
<evidence type="ECO:0000256" key="1">
    <source>
        <dbReference type="PROSITE-ProRule" id="PRU00169"/>
    </source>
</evidence>
<dbReference type="PANTHER" id="PTHR37299:SF1">
    <property type="entry name" value="STAGE 0 SPORULATION PROTEIN A HOMOLOG"/>
    <property type="match status" value="1"/>
</dbReference>
<dbReference type="PANTHER" id="PTHR37299">
    <property type="entry name" value="TRANSCRIPTIONAL REGULATOR-RELATED"/>
    <property type="match status" value="1"/>
</dbReference>
<keyword evidence="5" id="KW-1185">Reference proteome</keyword>
<evidence type="ECO:0000313" key="5">
    <source>
        <dbReference type="Proteomes" id="UP000286246"/>
    </source>
</evidence>
<dbReference type="GO" id="GO:0003677">
    <property type="term" value="F:DNA binding"/>
    <property type="evidence" value="ECO:0007669"/>
    <property type="project" value="InterPro"/>
</dbReference>
<organism evidence="4 5">
    <name type="scientific">Sphingobacterium detergens</name>
    <dbReference type="NCBI Taxonomy" id="1145106"/>
    <lineage>
        <taxon>Bacteria</taxon>
        <taxon>Pseudomonadati</taxon>
        <taxon>Bacteroidota</taxon>
        <taxon>Sphingobacteriia</taxon>
        <taxon>Sphingobacteriales</taxon>
        <taxon>Sphingobacteriaceae</taxon>
        <taxon>Sphingobacterium</taxon>
    </lineage>
</organism>
<dbReference type="InterPro" id="IPR007492">
    <property type="entry name" value="LytTR_DNA-bd_dom"/>
</dbReference>
<proteinExistence type="predicted"/>
<comment type="caution">
    <text evidence="4">The sequence shown here is derived from an EMBL/GenBank/DDBJ whole genome shotgun (WGS) entry which is preliminary data.</text>
</comment>
<dbReference type="Pfam" id="PF04397">
    <property type="entry name" value="LytTR"/>
    <property type="match status" value="1"/>
</dbReference>
<dbReference type="Gene3D" id="3.40.50.2300">
    <property type="match status" value="1"/>
</dbReference>
<dbReference type="SMART" id="SM00448">
    <property type="entry name" value="REC"/>
    <property type="match status" value="1"/>
</dbReference>
<sequence length="234" mass="26753">MIRCIVIDDEELAQEILVSHLGKIPDVEIVGVFDNAFDAMKGLKSNELDLVFCDIQMPDLDGVNFLKSIKNPPLFVFVTGDPSHAIEGYQLNVLDYILKPFGVDRLLQTVEKAQAYLNLEKGMKQERNFLIIKDRSNIIITPYDEVYSIKADKDYVWVETLEKTYHVWKKLMEMEESLMNAKQFIRVHKSYIINLDYAKQVEGNIIKMKGSLDDVPIGGQYKSVLFKRLGLSGG</sequence>
<dbReference type="RefSeq" id="WP_120262041.1">
    <property type="nucleotide sequence ID" value="NZ_RAPY01000008.1"/>
</dbReference>
<reference evidence="4 5" key="1">
    <citation type="submission" date="2018-09" db="EMBL/GenBank/DDBJ databases">
        <title>Genomic Encyclopedia of Type Strains, Phase III (KMG-III): the genomes of soil and plant-associated and newly described type strains.</title>
        <authorList>
            <person name="Whitman W."/>
        </authorList>
    </citation>
    <scope>NUCLEOTIDE SEQUENCE [LARGE SCALE GENOMIC DNA]</scope>
    <source>
        <strain evidence="4 5">CECT 7938</strain>
    </source>
</reference>
<evidence type="ECO:0000259" key="2">
    <source>
        <dbReference type="PROSITE" id="PS50110"/>
    </source>
</evidence>
<dbReference type="Gene3D" id="2.40.50.1020">
    <property type="entry name" value="LytTr DNA-binding domain"/>
    <property type="match status" value="1"/>
</dbReference>
<dbReference type="InterPro" id="IPR011006">
    <property type="entry name" value="CheY-like_superfamily"/>
</dbReference>
<dbReference type="SMART" id="SM00850">
    <property type="entry name" value="LytTR"/>
    <property type="match status" value="1"/>
</dbReference>
<dbReference type="InterPro" id="IPR046947">
    <property type="entry name" value="LytR-like"/>
</dbReference>
<dbReference type="PROSITE" id="PS50110">
    <property type="entry name" value="RESPONSE_REGULATORY"/>
    <property type="match status" value="1"/>
</dbReference>
<dbReference type="SUPFAM" id="SSF52172">
    <property type="entry name" value="CheY-like"/>
    <property type="match status" value="1"/>
</dbReference>
<feature type="domain" description="HTH LytTR-type" evidence="3">
    <location>
        <begin position="130"/>
        <end position="202"/>
    </location>
</feature>
<evidence type="ECO:0000313" key="4">
    <source>
        <dbReference type="EMBL" id="RKE42571.1"/>
    </source>
</evidence>
<evidence type="ECO:0000259" key="3">
    <source>
        <dbReference type="PROSITE" id="PS50930"/>
    </source>
</evidence>
<protein>
    <submittedName>
        <fullName evidence="4">LytTR family two component transcriptional regulator</fullName>
    </submittedName>
</protein>
<name>A0A420ADP9_SPHD1</name>
<dbReference type="PROSITE" id="PS50930">
    <property type="entry name" value="HTH_LYTTR"/>
    <property type="match status" value="1"/>
</dbReference>
<dbReference type="EMBL" id="RAPY01000008">
    <property type="protein sequence ID" value="RKE42571.1"/>
    <property type="molecule type" value="Genomic_DNA"/>
</dbReference>
<accession>A0A420ADP9</accession>
<dbReference type="GO" id="GO:0000156">
    <property type="term" value="F:phosphorelay response regulator activity"/>
    <property type="evidence" value="ECO:0007669"/>
    <property type="project" value="InterPro"/>
</dbReference>
<dbReference type="OrthoDB" id="9787344at2"/>
<keyword evidence="1" id="KW-0597">Phosphoprotein</keyword>
<dbReference type="InterPro" id="IPR001789">
    <property type="entry name" value="Sig_transdc_resp-reg_receiver"/>
</dbReference>